<proteinExistence type="predicted"/>
<protein>
    <recommendedName>
        <fullName evidence="4">Transposase</fullName>
    </recommendedName>
</protein>
<name>A0ABU0RY00_9ACTN</name>
<evidence type="ECO:0000313" key="2">
    <source>
        <dbReference type="EMBL" id="MDQ0935775.1"/>
    </source>
</evidence>
<feature type="region of interest" description="Disordered" evidence="1">
    <location>
        <begin position="18"/>
        <end position="59"/>
    </location>
</feature>
<keyword evidence="3" id="KW-1185">Reference proteome</keyword>
<evidence type="ECO:0008006" key="4">
    <source>
        <dbReference type="Google" id="ProtNLM"/>
    </source>
</evidence>
<evidence type="ECO:0000313" key="3">
    <source>
        <dbReference type="Proteomes" id="UP001223072"/>
    </source>
</evidence>
<comment type="caution">
    <text evidence="2">The sequence shown here is derived from an EMBL/GenBank/DDBJ whole genome shotgun (WGS) entry which is preliminary data.</text>
</comment>
<gene>
    <name evidence="2" type="ORF">QFZ49_005747</name>
</gene>
<organism evidence="2 3">
    <name type="scientific">Streptomyces turgidiscabies</name>
    <dbReference type="NCBI Taxonomy" id="85558"/>
    <lineage>
        <taxon>Bacteria</taxon>
        <taxon>Bacillati</taxon>
        <taxon>Actinomycetota</taxon>
        <taxon>Actinomycetes</taxon>
        <taxon>Kitasatosporales</taxon>
        <taxon>Streptomycetaceae</taxon>
        <taxon>Streptomyces</taxon>
    </lineage>
</organism>
<accession>A0ABU0RY00</accession>
<dbReference type="EMBL" id="JAUSZS010000007">
    <property type="protein sequence ID" value="MDQ0935775.1"/>
    <property type="molecule type" value="Genomic_DNA"/>
</dbReference>
<dbReference type="Proteomes" id="UP001223072">
    <property type="component" value="Unassembled WGS sequence"/>
</dbReference>
<sequence length="108" mass="11951">MHGCCSLYDFSMQKLVNPRKGQLGRANPHDKARSRTPPAPTRARRAQGPDLGITENGELKEQSSCRCGATWTKTYQVTDDRSEQASKASIRQARDASPCHLPGRSRDP</sequence>
<feature type="region of interest" description="Disordered" evidence="1">
    <location>
        <begin position="78"/>
        <end position="108"/>
    </location>
</feature>
<reference evidence="2 3" key="1">
    <citation type="submission" date="2023-07" db="EMBL/GenBank/DDBJ databases">
        <title>Comparative genomics of wheat-associated soil bacteria to identify genetic determinants of phenazine resistance.</title>
        <authorList>
            <person name="Mouncey N."/>
        </authorList>
    </citation>
    <scope>NUCLEOTIDE SEQUENCE [LARGE SCALE GENOMIC DNA]</scope>
    <source>
        <strain evidence="2 3">W2I16</strain>
    </source>
</reference>
<evidence type="ECO:0000256" key="1">
    <source>
        <dbReference type="SAM" id="MobiDB-lite"/>
    </source>
</evidence>